<dbReference type="AlphaFoldDB" id="X0YNW7"/>
<evidence type="ECO:0000256" key="2">
    <source>
        <dbReference type="ARBA" id="ARBA00007430"/>
    </source>
</evidence>
<dbReference type="PANTHER" id="PTHR30250:SF10">
    <property type="entry name" value="LIPOPOLYSACCHARIDE BIOSYNTHESIS PROTEIN WZXC"/>
    <property type="match status" value="1"/>
</dbReference>
<proteinExistence type="inferred from homology"/>
<feature type="transmembrane region" description="Helical" evidence="7">
    <location>
        <begin position="110"/>
        <end position="130"/>
    </location>
</feature>
<dbReference type="InterPro" id="IPR050833">
    <property type="entry name" value="Poly_Biosynth_Transport"/>
</dbReference>
<feature type="transmembrane region" description="Helical" evidence="7">
    <location>
        <begin position="142"/>
        <end position="167"/>
    </location>
</feature>
<evidence type="ECO:0000256" key="4">
    <source>
        <dbReference type="ARBA" id="ARBA00022692"/>
    </source>
</evidence>
<dbReference type="EMBL" id="BART01006106">
    <property type="protein sequence ID" value="GAG57875.1"/>
    <property type="molecule type" value="Genomic_DNA"/>
</dbReference>
<protein>
    <submittedName>
        <fullName evidence="8">Uncharacterized protein</fullName>
    </submittedName>
</protein>
<evidence type="ECO:0000256" key="1">
    <source>
        <dbReference type="ARBA" id="ARBA00004651"/>
    </source>
</evidence>
<keyword evidence="4 7" id="KW-0812">Transmembrane</keyword>
<dbReference type="GO" id="GO:0005886">
    <property type="term" value="C:plasma membrane"/>
    <property type="evidence" value="ECO:0007669"/>
    <property type="project" value="UniProtKB-SubCell"/>
</dbReference>
<organism evidence="8">
    <name type="scientific">marine sediment metagenome</name>
    <dbReference type="NCBI Taxonomy" id="412755"/>
    <lineage>
        <taxon>unclassified sequences</taxon>
        <taxon>metagenomes</taxon>
        <taxon>ecological metagenomes</taxon>
    </lineage>
</organism>
<sequence length="190" mass="21827">MVLLAPEFTRIFLSEKWMPMVTAMQLLAVAGLIKSIVSTGSPLFVGSGFPKYEFFMQLIRGLIIIIVIYPLIIYMGISGAAIGVILSIAGMLVIWYPLSQKITKAPWRKYFDNFWPPLFCSLLMAGSIYIAKLYWNPIQQSLSMAIFVFVIIVITSICIYIAAMYLLQKYYPYYDIFDEVKFFYKSLVKR</sequence>
<feature type="transmembrane region" description="Helical" evidence="7">
    <location>
        <begin position="20"/>
        <end position="45"/>
    </location>
</feature>
<comment type="similarity">
    <text evidence="2">Belongs to the polysaccharide synthase family.</text>
</comment>
<evidence type="ECO:0000313" key="8">
    <source>
        <dbReference type="EMBL" id="GAG57875.1"/>
    </source>
</evidence>
<dbReference type="PANTHER" id="PTHR30250">
    <property type="entry name" value="PST FAMILY PREDICTED COLANIC ACID TRANSPORTER"/>
    <property type="match status" value="1"/>
</dbReference>
<comment type="caution">
    <text evidence="8">The sequence shown here is derived from an EMBL/GenBank/DDBJ whole genome shotgun (WGS) entry which is preliminary data.</text>
</comment>
<name>X0YNW7_9ZZZZ</name>
<evidence type="ECO:0000256" key="6">
    <source>
        <dbReference type="ARBA" id="ARBA00023136"/>
    </source>
</evidence>
<evidence type="ECO:0000256" key="3">
    <source>
        <dbReference type="ARBA" id="ARBA00022475"/>
    </source>
</evidence>
<evidence type="ECO:0000256" key="7">
    <source>
        <dbReference type="SAM" id="Phobius"/>
    </source>
</evidence>
<feature type="transmembrane region" description="Helical" evidence="7">
    <location>
        <begin position="57"/>
        <end position="74"/>
    </location>
</feature>
<evidence type="ECO:0000256" key="5">
    <source>
        <dbReference type="ARBA" id="ARBA00022989"/>
    </source>
</evidence>
<accession>X0YNW7</accession>
<gene>
    <name evidence="8" type="ORF">S01H4_13891</name>
</gene>
<comment type="subcellular location">
    <subcellularLocation>
        <location evidence="1">Cell membrane</location>
        <topology evidence="1">Multi-pass membrane protein</topology>
    </subcellularLocation>
</comment>
<reference evidence="8" key="1">
    <citation type="journal article" date="2014" name="Front. Microbiol.">
        <title>High frequency of phylogenetically diverse reductive dehalogenase-homologous genes in deep subseafloor sedimentary metagenomes.</title>
        <authorList>
            <person name="Kawai M."/>
            <person name="Futagami T."/>
            <person name="Toyoda A."/>
            <person name="Takaki Y."/>
            <person name="Nishi S."/>
            <person name="Hori S."/>
            <person name="Arai W."/>
            <person name="Tsubouchi T."/>
            <person name="Morono Y."/>
            <person name="Uchiyama I."/>
            <person name="Ito T."/>
            <person name="Fujiyama A."/>
            <person name="Inagaki F."/>
            <person name="Takami H."/>
        </authorList>
    </citation>
    <scope>NUCLEOTIDE SEQUENCE</scope>
    <source>
        <strain evidence="8">Expedition CK06-06</strain>
    </source>
</reference>
<keyword evidence="6 7" id="KW-0472">Membrane</keyword>
<keyword evidence="5 7" id="KW-1133">Transmembrane helix</keyword>
<keyword evidence="3" id="KW-1003">Cell membrane</keyword>